<dbReference type="AlphaFoldDB" id="A0A3P4AQE8"/>
<organism evidence="5 6">
    <name type="scientific">Thermus thermophilus</name>
    <dbReference type="NCBI Taxonomy" id="274"/>
    <lineage>
        <taxon>Bacteria</taxon>
        <taxon>Thermotogati</taxon>
        <taxon>Deinococcota</taxon>
        <taxon>Deinococci</taxon>
        <taxon>Thermales</taxon>
        <taxon>Thermaceae</taxon>
        <taxon>Thermus</taxon>
    </lineage>
</organism>
<evidence type="ECO:0000313" key="6">
    <source>
        <dbReference type="Proteomes" id="UP000279841"/>
    </source>
</evidence>
<dbReference type="PANTHER" id="PTHR43179:SF12">
    <property type="entry name" value="GALACTOFURANOSYLTRANSFERASE GLFT2"/>
    <property type="match status" value="1"/>
</dbReference>
<dbReference type="CDD" id="cd04185">
    <property type="entry name" value="GT_2_like_b"/>
    <property type="match status" value="1"/>
</dbReference>
<dbReference type="RefSeq" id="WP_124104771.1">
    <property type="nucleotide sequence ID" value="NZ_LR027517.1"/>
</dbReference>
<accession>A0A3P4AQE8</accession>
<keyword evidence="3 5" id="KW-0808">Transferase</keyword>
<evidence type="ECO:0000256" key="3">
    <source>
        <dbReference type="ARBA" id="ARBA00022679"/>
    </source>
</evidence>
<proteinExistence type="inferred from homology"/>
<dbReference type="PANTHER" id="PTHR43179">
    <property type="entry name" value="RHAMNOSYLTRANSFERASE WBBL"/>
    <property type="match status" value="1"/>
</dbReference>
<name>A0A3P4AQE8_THETH</name>
<comment type="similarity">
    <text evidence="1">Belongs to the glycosyltransferase 2 family.</text>
</comment>
<gene>
    <name evidence="5" type="primary">glfT1_2</name>
    <name evidence="5" type="ORF">TTHN1_01131</name>
</gene>
<evidence type="ECO:0000313" key="5">
    <source>
        <dbReference type="EMBL" id="VCU53362.1"/>
    </source>
</evidence>
<dbReference type="Proteomes" id="UP000279841">
    <property type="component" value="Chromosome"/>
</dbReference>
<evidence type="ECO:0000256" key="2">
    <source>
        <dbReference type="ARBA" id="ARBA00022676"/>
    </source>
</evidence>
<dbReference type="Gene3D" id="3.90.550.10">
    <property type="entry name" value="Spore Coat Polysaccharide Biosynthesis Protein SpsA, Chain A"/>
    <property type="match status" value="1"/>
</dbReference>
<feature type="domain" description="Glycosyltransferase 2-like" evidence="4">
    <location>
        <begin position="7"/>
        <end position="107"/>
    </location>
</feature>
<sequence length="303" mass="34814">MSERVCAVIVTYNRKELLRECLKAVLSQTRPPDHVLVVDNASTDGTPEMLQEEFPQVEVLRLPENQGGAGGFHEGMKRAYEQGFDWLWLMDDDGLPVPSTLEELLSERELEFKGCLVLAKEDLGSAAFYYPLPTEGHTKDVSAIEAAYPQGAIRGFLNPYNGCLVHRSVVSRIGLPLKKLFIWGDETEYFLRARCADVKMGTLLGARFWHPKDRQKNRKLVLFGRAVFLPFSDDPKRFFLIVRNQTYIYWNYISRFKLFVRLILYVLAFPQSAPMVLRASWAGIRMAWFHRALCTEENTDVVR</sequence>
<reference evidence="5 6" key="1">
    <citation type="submission" date="2018-10" db="EMBL/GenBank/DDBJ databases">
        <authorList>
            <person name="Peiro R."/>
            <person name="Begona"/>
            <person name="Cbmso G."/>
            <person name="Lopez M."/>
            <person name="Gonzalez S."/>
            <person name="Sacristan E."/>
            <person name="Castillo E."/>
        </authorList>
    </citation>
    <scope>NUCLEOTIDE SEQUENCE [LARGE SCALE GENOMIC DNA]</scope>
    <source>
        <strain evidence="5">TTHNAR1</strain>
    </source>
</reference>
<dbReference type="EMBL" id="LR027517">
    <property type="protein sequence ID" value="VCU53362.1"/>
    <property type="molecule type" value="Genomic_DNA"/>
</dbReference>
<dbReference type="InterPro" id="IPR029044">
    <property type="entry name" value="Nucleotide-diphossugar_trans"/>
</dbReference>
<dbReference type="Pfam" id="PF00535">
    <property type="entry name" value="Glycos_transf_2"/>
    <property type="match status" value="1"/>
</dbReference>
<dbReference type="GO" id="GO:0016757">
    <property type="term" value="F:glycosyltransferase activity"/>
    <property type="evidence" value="ECO:0007669"/>
    <property type="project" value="UniProtKB-KW"/>
</dbReference>
<dbReference type="SUPFAM" id="SSF53448">
    <property type="entry name" value="Nucleotide-diphospho-sugar transferases"/>
    <property type="match status" value="1"/>
</dbReference>
<evidence type="ECO:0000259" key="4">
    <source>
        <dbReference type="Pfam" id="PF00535"/>
    </source>
</evidence>
<dbReference type="InterPro" id="IPR001173">
    <property type="entry name" value="Glyco_trans_2-like"/>
</dbReference>
<keyword evidence="2" id="KW-0328">Glycosyltransferase</keyword>
<evidence type="ECO:0000256" key="1">
    <source>
        <dbReference type="ARBA" id="ARBA00006739"/>
    </source>
</evidence>
<protein>
    <submittedName>
        <fullName evidence="5">Galactofuranosyltransferase GlfT1</fullName>
    </submittedName>
</protein>